<protein>
    <recommendedName>
        <fullName evidence="2">DUF429 domain-containing protein</fullName>
    </recommendedName>
</protein>
<feature type="non-terminal residue" evidence="1">
    <location>
        <position position="144"/>
    </location>
</feature>
<gene>
    <name evidence="1" type="ORF">METZ01_LOCUS515506</name>
</gene>
<dbReference type="AlphaFoldDB" id="A0A383F0C0"/>
<evidence type="ECO:0008006" key="2">
    <source>
        <dbReference type="Google" id="ProtNLM"/>
    </source>
</evidence>
<sequence>MSDIVYVGWDVGGWNCDKNSTSRDALVMLDSQGEILGFPWRGNLAHLINESDNQQAFLSGVFDLCELDYLQQQIVLAIDTPLAFSNSFRNLLNGVVSNTHVASHQNPYLFRYCERLLADRGFKALSAVKDMIGAQATKGMHLLA</sequence>
<organism evidence="1">
    <name type="scientific">marine metagenome</name>
    <dbReference type="NCBI Taxonomy" id="408172"/>
    <lineage>
        <taxon>unclassified sequences</taxon>
        <taxon>metagenomes</taxon>
        <taxon>ecological metagenomes</taxon>
    </lineage>
</organism>
<evidence type="ECO:0000313" key="1">
    <source>
        <dbReference type="EMBL" id="SVE62652.1"/>
    </source>
</evidence>
<proteinExistence type="predicted"/>
<name>A0A383F0C0_9ZZZZ</name>
<dbReference type="EMBL" id="UINC01230502">
    <property type="protein sequence ID" value="SVE62652.1"/>
    <property type="molecule type" value="Genomic_DNA"/>
</dbReference>
<accession>A0A383F0C0</accession>
<reference evidence="1" key="1">
    <citation type="submission" date="2018-05" db="EMBL/GenBank/DDBJ databases">
        <authorList>
            <person name="Lanie J.A."/>
            <person name="Ng W.-L."/>
            <person name="Kazmierczak K.M."/>
            <person name="Andrzejewski T.M."/>
            <person name="Davidsen T.M."/>
            <person name="Wayne K.J."/>
            <person name="Tettelin H."/>
            <person name="Glass J.I."/>
            <person name="Rusch D."/>
            <person name="Podicherti R."/>
            <person name="Tsui H.-C.T."/>
            <person name="Winkler M.E."/>
        </authorList>
    </citation>
    <scope>NUCLEOTIDE SEQUENCE</scope>
</reference>